<keyword evidence="2 10" id="KW-0575">Peroxidase</keyword>
<reference evidence="11" key="1">
    <citation type="journal article" date="2012" name="Science">
        <title>The Paleozoic origin of enzymatic lignin decomposition reconstructed from 31 fungal genomes.</title>
        <authorList>
            <person name="Floudas D."/>
            <person name="Binder M."/>
            <person name="Riley R."/>
            <person name="Barry K."/>
            <person name="Blanchette R.A."/>
            <person name="Henrissat B."/>
            <person name="Martinez A.T."/>
            <person name="Otillar R."/>
            <person name="Spatafora J.W."/>
            <person name="Yadav J.S."/>
            <person name="Aerts A."/>
            <person name="Benoit I."/>
            <person name="Boyd A."/>
            <person name="Carlson A."/>
            <person name="Copeland A."/>
            <person name="Coutinho P.M."/>
            <person name="de Vries R.P."/>
            <person name="Ferreira P."/>
            <person name="Findley K."/>
            <person name="Foster B."/>
            <person name="Gaskell J."/>
            <person name="Glotzer D."/>
            <person name="Gorecki P."/>
            <person name="Heitman J."/>
            <person name="Hesse C."/>
            <person name="Hori C."/>
            <person name="Igarashi K."/>
            <person name="Jurgens J.A."/>
            <person name="Kallen N."/>
            <person name="Kersten P."/>
            <person name="Kohler A."/>
            <person name="Kuees U."/>
            <person name="Kumar T.K.A."/>
            <person name="Kuo A."/>
            <person name="LaButti K."/>
            <person name="Larrondo L.F."/>
            <person name="Lindquist E."/>
            <person name="Ling A."/>
            <person name="Lombard V."/>
            <person name="Lucas S."/>
            <person name="Lundell T."/>
            <person name="Martin R."/>
            <person name="McLaughlin D.J."/>
            <person name="Morgenstern I."/>
            <person name="Morin E."/>
            <person name="Murat C."/>
            <person name="Nagy L.G."/>
            <person name="Nolan M."/>
            <person name="Ohm R.A."/>
            <person name="Patyshakuliyeva A."/>
            <person name="Rokas A."/>
            <person name="Ruiz-Duenas F.J."/>
            <person name="Sabat G."/>
            <person name="Salamov A."/>
            <person name="Samejima M."/>
            <person name="Schmutz J."/>
            <person name="Slot J.C."/>
            <person name="St John F."/>
            <person name="Stenlid J."/>
            <person name="Sun H."/>
            <person name="Sun S."/>
            <person name="Syed K."/>
            <person name="Tsang A."/>
            <person name="Wiebenga A."/>
            <person name="Young D."/>
            <person name="Pisabarro A."/>
            <person name="Eastwood D.C."/>
            <person name="Martin F."/>
            <person name="Cullen D."/>
            <person name="Grigoriev I.V."/>
            <person name="Hibbett D.S."/>
        </authorList>
    </citation>
    <scope>NUCLEOTIDE SEQUENCE [LARGE SCALE GENOMIC DNA]</scope>
    <source>
        <strain evidence="11">HHB-11173 SS5</strain>
    </source>
</reference>
<dbReference type="eggNOG" id="ENOG502QTVQ">
    <property type="taxonomic scope" value="Eukaryota"/>
</dbReference>
<proteinExistence type="inferred from homology"/>
<dbReference type="GeneID" id="18885688"/>
<evidence type="ECO:0000256" key="5">
    <source>
        <dbReference type="ARBA" id="ARBA00023002"/>
    </source>
</evidence>
<dbReference type="EMBL" id="JH687556">
    <property type="protein sequence ID" value="EIN04231.1"/>
    <property type="molecule type" value="Genomic_DNA"/>
</dbReference>
<dbReference type="PANTHER" id="PTHR33577">
    <property type="entry name" value="STERIGMATOCYSTIN BIOSYNTHESIS PEROXIDASE STCC-RELATED"/>
    <property type="match status" value="1"/>
</dbReference>
<dbReference type="SMR" id="R7S4R3"/>
<dbReference type="GO" id="GO:0046872">
    <property type="term" value="F:metal ion binding"/>
    <property type="evidence" value="ECO:0007669"/>
    <property type="project" value="UniProtKB-KW"/>
</dbReference>
<dbReference type="InterPro" id="IPR036851">
    <property type="entry name" value="Chloroperoxidase-like_sf"/>
</dbReference>
<feature type="signal peptide" evidence="8">
    <location>
        <begin position="1"/>
        <end position="16"/>
    </location>
</feature>
<name>R7S4R3_PUNST</name>
<dbReference type="RefSeq" id="XP_007388702.1">
    <property type="nucleotide sequence ID" value="XM_007388640.1"/>
</dbReference>
<dbReference type="OrthoDB" id="407298at2759"/>
<feature type="domain" description="Heme haloperoxidase family profile" evidence="9">
    <location>
        <begin position="18"/>
        <end position="230"/>
    </location>
</feature>
<feature type="chain" id="PRO_5004455307" evidence="8">
    <location>
        <begin position="17"/>
        <end position="254"/>
    </location>
</feature>
<evidence type="ECO:0000256" key="2">
    <source>
        <dbReference type="ARBA" id="ARBA00022559"/>
    </source>
</evidence>
<keyword evidence="6" id="KW-0408">Iron</keyword>
<dbReference type="SUPFAM" id="SSF47571">
    <property type="entry name" value="Cloroperoxidase"/>
    <property type="match status" value="1"/>
</dbReference>
<dbReference type="PROSITE" id="PS51405">
    <property type="entry name" value="HEME_HALOPEROXIDASE"/>
    <property type="match status" value="1"/>
</dbReference>
<comment type="similarity">
    <text evidence="7">Belongs to the chloroperoxidase family.</text>
</comment>
<evidence type="ECO:0000259" key="9">
    <source>
        <dbReference type="PROSITE" id="PS51405"/>
    </source>
</evidence>
<dbReference type="Proteomes" id="UP000054196">
    <property type="component" value="Unassembled WGS sequence"/>
</dbReference>
<organism evidence="10 11">
    <name type="scientific">Punctularia strigosozonata (strain HHB-11173)</name>
    <name type="common">White-rot fungus</name>
    <dbReference type="NCBI Taxonomy" id="741275"/>
    <lineage>
        <taxon>Eukaryota</taxon>
        <taxon>Fungi</taxon>
        <taxon>Dikarya</taxon>
        <taxon>Basidiomycota</taxon>
        <taxon>Agaricomycotina</taxon>
        <taxon>Agaricomycetes</taxon>
        <taxon>Corticiales</taxon>
        <taxon>Punctulariaceae</taxon>
        <taxon>Punctularia</taxon>
    </lineage>
</organism>
<comment type="cofactor">
    <cofactor evidence="1">
        <name>heme b</name>
        <dbReference type="ChEBI" id="CHEBI:60344"/>
    </cofactor>
</comment>
<evidence type="ECO:0000313" key="10">
    <source>
        <dbReference type="EMBL" id="EIN04231.1"/>
    </source>
</evidence>
<dbReference type="KEGG" id="psq:PUNSTDRAFT_76963"/>
<evidence type="ECO:0000256" key="1">
    <source>
        <dbReference type="ARBA" id="ARBA00001970"/>
    </source>
</evidence>
<keyword evidence="3" id="KW-0349">Heme</keyword>
<dbReference type="Pfam" id="PF01328">
    <property type="entry name" value="Peroxidase_2"/>
    <property type="match status" value="1"/>
</dbReference>
<keyword evidence="4" id="KW-0479">Metal-binding</keyword>
<evidence type="ECO:0000313" key="11">
    <source>
        <dbReference type="Proteomes" id="UP000054196"/>
    </source>
</evidence>
<evidence type="ECO:0000256" key="6">
    <source>
        <dbReference type="ARBA" id="ARBA00023004"/>
    </source>
</evidence>
<keyword evidence="11" id="KW-1185">Reference proteome</keyword>
<keyword evidence="5" id="KW-0560">Oxidoreductase</keyword>
<evidence type="ECO:0000256" key="8">
    <source>
        <dbReference type="SAM" id="SignalP"/>
    </source>
</evidence>
<dbReference type="Gene3D" id="1.10.489.10">
    <property type="entry name" value="Chloroperoxidase-like"/>
    <property type="match status" value="1"/>
</dbReference>
<gene>
    <name evidence="10" type="primary">HTP1</name>
    <name evidence="10" type="ORF">PUNSTDRAFT_76963</name>
</gene>
<dbReference type="InterPro" id="IPR000028">
    <property type="entry name" value="Chloroperoxidase"/>
</dbReference>
<dbReference type="GO" id="GO:0004601">
    <property type="term" value="F:peroxidase activity"/>
    <property type="evidence" value="ECO:0007669"/>
    <property type="project" value="UniProtKB-KW"/>
</dbReference>
<evidence type="ECO:0000256" key="4">
    <source>
        <dbReference type="ARBA" id="ARBA00022723"/>
    </source>
</evidence>
<accession>R7S4R3</accession>
<keyword evidence="8" id="KW-0732">Signal</keyword>
<dbReference type="PANTHER" id="PTHR33577:SF9">
    <property type="entry name" value="PEROXIDASE STCC"/>
    <property type="match status" value="1"/>
</dbReference>
<evidence type="ECO:0000256" key="7">
    <source>
        <dbReference type="ARBA" id="ARBA00025795"/>
    </source>
</evidence>
<dbReference type="AlphaFoldDB" id="R7S4R3"/>
<protein>
    <submittedName>
        <fullName evidence="10">Heme-thiolate peroxidase</fullName>
    </submittedName>
</protein>
<sequence>MLTIYTALIFLSVAFAQSPPEWIPASQISGAVRSPCPGLNTLANHGFLPRDGKSISIPTLVTACQDGLNVGADFCTVIGTTSLLSNGAIAKGGLIFDLDDLNEHNFPIEHDASVSREDAFFGDNHDFNTTIFQTLNNSAVNGFYTTETAGLVRQARLEDSVARNPNITWLAQHALIAYGEAALYLSVMSAPIIAMAPQSFVNMLFEQEKLPFELGWKPSVVQTNFATLAATVAQILVFADDEQLEVAEITESEY</sequence>
<evidence type="ECO:0000256" key="3">
    <source>
        <dbReference type="ARBA" id="ARBA00022617"/>
    </source>
</evidence>
<dbReference type="HOGENOM" id="CLU_050230_0_1_1"/>